<dbReference type="PANTHER" id="PTHR38471">
    <property type="entry name" value="FOUR HELIX BUNDLE PROTEIN"/>
    <property type="match status" value="1"/>
</dbReference>
<sequence length="84" mass="9589">MRRAAVSVPSNIVEGFKRKTVKESLNFYNISAGSLEELKYQLLLSKDLGYLKENDYLEIFNLSEEVSKLLQAWSNSQKDNSDLA</sequence>
<gene>
    <name evidence="1" type="ORF">US50_C0061G0002</name>
</gene>
<dbReference type="Gene3D" id="1.20.1440.60">
    <property type="entry name" value="23S rRNA-intervening sequence"/>
    <property type="match status" value="1"/>
</dbReference>
<dbReference type="Pfam" id="PF05635">
    <property type="entry name" value="23S_rRNA_IVP"/>
    <property type="match status" value="1"/>
</dbReference>
<dbReference type="SUPFAM" id="SSF158446">
    <property type="entry name" value="IVS-encoded protein-like"/>
    <property type="match status" value="1"/>
</dbReference>
<dbReference type="CDD" id="cd16377">
    <property type="entry name" value="23S_rRNA_IVP_like"/>
    <property type="match status" value="1"/>
</dbReference>
<reference evidence="1 2" key="1">
    <citation type="journal article" date="2015" name="Nature">
        <title>rRNA introns, odd ribosomes, and small enigmatic genomes across a large radiation of phyla.</title>
        <authorList>
            <person name="Brown C.T."/>
            <person name="Hug L.A."/>
            <person name="Thomas B.C."/>
            <person name="Sharon I."/>
            <person name="Castelle C.J."/>
            <person name="Singh A."/>
            <person name="Wilkins M.J."/>
            <person name="Williams K.H."/>
            <person name="Banfield J.F."/>
        </authorList>
    </citation>
    <scope>NUCLEOTIDE SEQUENCE [LARGE SCALE GENOMIC DNA]</scope>
</reference>
<keyword evidence="1" id="KW-0687">Ribonucleoprotein</keyword>
<protein>
    <submittedName>
        <fullName evidence="1">S23 ribosomal protein</fullName>
    </submittedName>
</protein>
<evidence type="ECO:0000313" key="1">
    <source>
        <dbReference type="EMBL" id="KKQ34138.1"/>
    </source>
</evidence>
<dbReference type="PANTHER" id="PTHR38471:SF2">
    <property type="entry name" value="FOUR HELIX BUNDLE PROTEIN"/>
    <property type="match status" value="1"/>
</dbReference>
<dbReference type="NCBIfam" id="TIGR02436">
    <property type="entry name" value="four helix bundle protein"/>
    <property type="match status" value="1"/>
</dbReference>
<dbReference type="Proteomes" id="UP000033876">
    <property type="component" value="Unassembled WGS sequence"/>
</dbReference>
<dbReference type="InterPro" id="IPR012657">
    <property type="entry name" value="23S_rRNA-intervening_sequence"/>
</dbReference>
<dbReference type="EMBL" id="LBTF01000061">
    <property type="protein sequence ID" value="KKQ34138.1"/>
    <property type="molecule type" value="Genomic_DNA"/>
</dbReference>
<comment type="caution">
    <text evidence="1">The sequence shown here is derived from an EMBL/GenBank/DDBJ whole genome shotgun (WGS) entry which is preliminary data.</text>
</comment>
<dbReference type="InterPro" id="IPR036583">
    <property type="entry name" value="23S_rRNA_IVS_sf"/>
</dbReference>
<accession>A0A0G0GSU7</accession>
<dbReference type="AlphaFoldDB" id="A0A0G0GSU7"/>
<proteinExistence type="predicted"/>
<organism evidence="1 2">
    <name type="scientific">Candidatus Nomurabacteria bacterium GW2011_GWB1_37_5</name>
    <dbReference type="NCBI Taxonomy" id="1618742"/>
    <lineage>
        <taxon>Bacteria</taxon>
        <taxon>Candidatus Nomuraibacteriota</taxon>
    </lineage>
</organism>
<keyword evidence="1" id="KW-0689">Ribosomal protein</keyword>
<name>A0A0G0GSU7_9BACT</name>
<evidence type="ECO:0000313" key="2">
    <source>
        <dbReference type="Proteomes" id="UP000033876"/>
    </source>
</evidence>
<dbReference type="GO" id="GO:0005840">
    <property type="term" value="C:ribosome"/>
    <property type="evidence" value="ECO:0007669"/>
    <property type="project" value="UniProtKB-KW"/>
</dbReference>